<comment type="caution">
    <text evidence="2">The sequence shown here is derived from an EMBL/GenBank/DDBJ whole genome shotgun (WGS) entry which is preliminary data.</text>
</comment>
<protein>
    <submittedName>
        <fullName evidence="2">Bifunctional phosphopantothenoylcysteine decarboxylase/phosphopantothenate--cysteine ligase CoaBC</fullName>
        <ecNumber evidence="2">4.1.1.36</ecNumber>
        <ecNumber evidence="2">6.3.2.5</ecNumber>
    </submittedName>
</protein>
<dbReference type="RefSeq" id="WP_137342092.1">
    <property type="nucleotide sequence ID" value="NZ_SZVO01000010.1"/>
</dbReference>
<dbReference type="GO" id="GO:0015937">
    <property type="term" value="P:coenzyme A biosynthetic process"/>
    <property type="evidence" value="ECO:0007669"/>
    <property type="project" value="InterPro"/>
</dbReference>
<dbReference type="EC" id="6.3.2.5" evidence="2"/>
<sequence length="234" mass="25676">MLSTRNTGSFAGIKVLITAGPTREAIDPVRFISNHSTGKMGYAIAEEFCDRGAEVTLISGPVQVITQNPAIRVVPVTSAAQMYLACCQHFAENDIIVLSAAVADYTPKYVASQKIKKKDAQFSIELVKTVDIAAELGTRKQPGQRMIGFALETENELENATKKLYAKNLDMIVLNSLQDPGAGFGYDTNRITILNRDGLIKSFELKDKKEVASDIVNSIELPVLEQKEQYIFLS</sequence>
<name>A0A4U6CZQ1_9BACT</name>
<evidence type="ECO:0000313" key="3">
    <source>
        <dbReference type="Proteomes" id="UP000304900"/>
    </source>
</evidence>
<organism evidence="2 3">
    <name type="scientific">Dyadobacter frigoris</name>
    <dbReference type="NCBI Taxonomy" id="2576211"/>
    <lineage>
        <taxon>Bacteria</taxon>
        <taxon>Pseudomonadati</taxon>
        <taxon>Bacteroidota</taxon>
        <taxon>Cytophagia</taxon>
        <taxon>Cytophagales</taxon>
        <taxon>Spirosomataceae</taxon>
        <taxon>Dyadobacter</taxon>
    </lineage>
</organism>
<dbReference type="AlphaFoldDB" id="A0A4U6CZQ1"/>
<dbReference type="InterPro" id="IPR005252">
    <property type="entry name" value="CoaBC"/>
</dbReference>
<keyword evidence="3" id="KW-1185">Reference proteome</keyword>
<dbReference type="GO" id="GO:0004633">
    <property type="term" value="F:phosphopantothenoylcysteine decarboxylase activity"/>
    <property type="evidence" value="ECO:0007669"/>
    <property type="project" value="UniProtKB-EC"/>
</dbReference>
<dbReference type="Gene3D" id="3.40.50.10300">
    <property type="entry name" value="CoaB-like"/>
    <property type="match status" value="1"/>
</dbReference>
<dbReference type="Pfam" id="PF04127">
    <property type="entry name" value="DFP"/>
    <property type="match status" value="1"/>
</dbReference>
<dbReference type="GO" id="GO:0004632">
    <property type="term" value="F:phosphopantothenate--cysteine ligase activity"/>
    <property type="evidence" value="ECO:0007669"/>
    <property type="project" value="UniProtKB-EC"/>
</dbReference>
<keyword evidence="2" id="KW-0456">Lyase</keyword>
<evidence type="ECO:0000259" key="1">
    <source>
        <dbReference type="Pfam" id="PF04127"/>
    </source>
</evidence>
<dbReference type="GO" id="GO:0010181">
    <property type="term" value="F:FMN binding"/>
    <property type="evidence" value="ECO:0007669"/>
    <property type="project" value="InterPro"/>
</dbReference>
<keyword evidence="2" id="KW-0436">Ligase</keyword>
<gene>
    <name evidence="2" type="primary">coaBC</name>
    <name evidence="2" type="ORF">FDK13_21595</name>
</gene>
<feature type="domain" description="DNA/pantothenate metabolism flavoprotein C-terminal" evidence="1">
    <location>
        <begin position="11"/>
        <end position="219"/>
    </location>
</feature>
<dbReference type="OrthoDB" id="9802554at2"/>
<dbReference type="EC" id="4.1.1.36" evidence="2"/>
<dbReference type="EMBL" id="SZVO01000010">
    <property type="protein sequence ID" value="TKT90329.1"/>
    <property type="molecule type" value="Genomic_DNA"/>
</dbReference>
<accession>A0A4U6CZQ1</accession>
<reference evidence="2 3" key="1">
    <citation type="submission" date="2019-05" db="EMBL/GenBank/DDBJ databases">
        <title>Dyadobacter AR-3-8 sp. nov., isolated from arctic soil.</title>
        <authorList>
            <person name="Chaudhary D.K."/>
        </authorList>
    </citation>
    <scope>NUCLEOTIDE SEQUENCE [LARGE SCALE GENOMIC DNA]</scope>
    <source>
        <strain evidence="2 3">AR-3-8</strain>
    </source>
</reference>
<dbReference type="NCBIfam" id="TIGR00521">
    <property type="entry name" value="coaBC_dfp"/>
    <property type="match status" value="1"/>
</dbReference>
<dbReference type="InterPro" id="IPR007085">
    <property type="entry name" value="DNA/pantothenate-metab_flavo_C"/>
</dbReference>
<dbReference type="Proteomes" id="UP000304900">
    <property type="component" value="Unassembled WGS sequence"/>
</dbReference>
<evidence type="ECO:0000313" key="2">
    <source>
        <dbReference type="EMBL" id="TKT90329.1"/>
    </source>
</evidence>
<dbReference type="SUPFAM" id="SSF102645">
    <property type="entry name" value="CoaB-like"/>
    <property type="match status" value="1"/>
</dbReference>
<proteinExistence type="predicted"/>
<dbReference type="InterPro" id="IPR035929">
    <property type="entry name" value="CoaB-like_sf"/>
</dbReference>
<dbReference type="GO" id="GO:0015941">
    <property type="term" value="P:pantothenate catabolic process"/>
    <property type="evidence" value="ECO:0007669"/>
    <property type="project" value="InterPro"/>
</dbReference>